<dbReference type="InterPro" id="IPR006056">
    <property type="entry name" value="RidA"/>
</dbReference>
<dbReference type="Gene3D" id="3.30.1330.40">
    <property type="entry name" value="RutC-like"/>
    <property type="match status" value="1"/>
</dbReference>
<accession>A0A1S7S322</accession>
<comment type="similarity">
    <text evidence="1">Belongs to the RutC family.</text>
</comment>
<gene>
    <name evidence="2" type="ORF">AGR7C_pAt0095</name>
</gene>
<dbReference type="AlphaFoldDB" id="A0A1S7S322"/>
<dbReference type="PANTHER" id="PTHR11803:SF58">
    <property type="entry name" value="PROTEIN HMF1-RELATED"/>
    <property type="match status" value="1"/>
</dbReference>
<reference evidence="2 3" key="1">
    <citation type="submission" date="2016-01" db="EMBL/GenBank/DDBJ databases">
        <authorList>
            <person name="Oliw E.H."/>
        </authorList>
    </citation>
    <scope>NUCLEOTIDE SEQUENCE [LARGE SCALE GENOMIC DNA]</scope>
    <source>
        <strain evidence="2 3">Zutra 3-1</strain>
    </source>
</reference>
<sequence length="129" mass="13877">MELIISKDAPAAGGHYSHAVAINGLLFLSGQLPVTKDGKNIPETIEAQTRLALRNVANVLKSVGATLGDVISTTIYVSDIAHWPEVNRVYAETFGAHKPARTVAVSPQLHYGCHVEIQVIARDIRQPVS</sequence>
<evidence type="ECO:0000313" key="3">
    <source>
        <dbReference type="Proteomes" id="UP000191987"/>
    </source>
</evidence>
<organism evidence="2 3">
    <name type="scientific">Agrobacterium deltaense Zutra 3/1</name>
    <dbReference type="NCBI Taxonomy" id="1183427"/>
    <lineage>
        <taxon>Bacteria</taxon>
        <taxon>Pseudomonadati</taxon>
        <taxon>Pseudomonadota</taxon>
        <taxon>Alphaproteobacteria</taxon>
        <taxon>Hyphomicrobiales</taxon>
        <taxon>Rhizobiaceae</taxon>
        <taxon>Rhizobium/Agrobacterium group</taxon>
        <taxon>Agrobacterium</taxon>
    </lineage>
</organism>
<dbReference type="InterPro" id="IPR006175">
    <property type="entry name" value="YjgF/YER057c/UK114"/>
</dbReference>
<protein>
    <submittedName>
        <fullName evidence="2">Uncharacterized protein</fullName>
    </submittedName>
</protein>
<dbReference type="RefSeq" id="WP_080821179.1">
    <property type="nucleotide sequence ID" value="NZ_LT009750.1"/>
</dbReference>
<dbReference type="InterPro" id="IPR035959">
    <property type="entry name" value="RutC-like_sf"/>
</dbReference>
<dbReference type="Proteomes" id="UP000191987">
    <property type="component" value="Unassembled WGS sequence"/>
</dbReference>
<proteinExistence type="inferred from homology"/>
<dbReference type="GO" id="GO:0019239">
    <property type="term" value="F:deaminase activity"/>
    <property type="evidence" value="ECO:0007669"/>
    <property type="project" value="TreeGrafter"/>
</dbReference>
<dbReference type="PANTHER" id="PTHR11803">
    <property type="entry name" value="2-IMINOBUTANOATE/2-IMINOPROPANOATE DEAMINASE RIDA"/>
    <property type="match status" value="1"/>
</dbReference>
<dbReference type="CDD" id="cd00448">
    <property type="entry name" value="YjgF_YER057c_UK114_family"/>
    <property type="match status" value="1"/>
</dbReference>
<dbReference type="FunFam" id="3.30.1330.40:FF:000001">
    <property type="entry name" value="L-PSP family endoribonuclease"/>
    <property type="match status" value="1"/>
</dbReference>
<dbReference type="Pfam" id="PF01042">
    <property type="entry name" value="Ribonuc_L-PSP"/>
    <property type="match status" value="1"/>
</dbReference>
<evidence type="ECO:0000313" key="2">
    <source>
        <dbReference type="EMBL" id="CUX61647.1"/>
    </source>
</evidence>
<dbReference type="EMBL" id="FBWG01000049">
    <property type="protein sequence ID" value="CUX61647.1"/>
    <property type="molecule type" value="Genomic_DNA"/>
</dbReference>
<name>A0A1S7S322_9HYPH</name>
<dbReference type="NCBIfam" id="TIGR00004">
    <property type="entry name" value="Rid family detoxifying hydrolase"/>
    <property type="match status" value="1"/>
</dbReference>
<evidence type="ECO:0000256" key="1">
    <source>
        <dbReference type="ARBA" id="ARBA00010552"/>
    </source>
</evidence>
<dbReference type="GO" id="GO:0005829">
    <property type="term" value="C:cytosol"/>
    <property type="evidence" value="ECO:0007669"/>
    <property type="project" value="TreeGrafter"/>
</dbReference>
<dbReference type="SUPFAM" id="SSF55298">
    <property type="entry name" value="YjgF-like"/>
    <property type="match status" value="1"/>
</dbReference>